<dbReference type="eggNOG" id="KOG1075">
    <property type="taxonomic scope" value="Eukaryota"/>
</dbReference>
<dbReference type="InParanoid" id="A0A061EMZ4"/>
<dbReference type="SUPFAM" id="SSF56219">
    <property type="entry name" value="DNase I-like"/>
    <property type="match status" value="1"/>
</dbReference>
<keyword evidence="2" id="KW-1185">Reference proteome</keyword>
<evidence type="ECO:0000313" key="1">
    <source>
        <dbReference type="EMBL" id="EOY03669.1"/>
    </source>
</evidence>
<dbReference type="InterPro" id="IPR036691">
    <property type="entry name" value="Endo/exonu/phosph_ase_sf"/>
</dbReference>
<dbReference type="Gene3D" id="3.60.10.10">
    <property type="entry name" value="Endonuclease/exonuclease/phosphatase"/>
    <property type="match status" value="1"/>
</dbReference>
<protein>
    <recommendedName>
        <fullName evidence="3">Reverse transcriptase domain-containing protein</fullName>
    </recommendedName>
</protein>
<dbReference type="InterPro" id="IPR043502">
    <property type="entry name" value="DNA/RNA_pol_sf"/>
</dbReference>
<accession>A0A061EMZ4</accession>
<dbReference type="PANTHER" id="PTHR31635:SF196">
    <property type="entry name" value="REVERSE TRANSCRIPTASE DOMAIN-CONTAINING PROTEIN-RELATED"/>
    <property type="match status" value="1"/>
</dbReference>
<dbReference type="SUPFAM" id="SSF56672">
    <property type="entry name" value="DNA/RNA polymerases"/>
    <property type="match status" value="1"/>
</dbReference>
<proteinExistence type="predicted"/>
<dbReference type="HOGENOM" id="CLU_565522_0_0_1"/>
<gene>
    <name evidence="1" type="ORF">TCM_018759</name>
</gene>
<dbReference type="STRING" id="3641.A0A061EMZ4"/>
<dbReference type="CDD" id="cd01650">
    <property type="entry name" value="RT_nLTR_like"/>
    <property type="match status" value="1"/>
</dbReference>
<dbReference type="Gramene" id="EOY03669">
    <property type="protein sequence ID" value="EOY03669"/>
    <property type="gene ID" value="TCM_018759"/>
</dbReference>
<dbReference type="EMBL" id="CM001882">
    <property type="protein sequence ID" value="EOY03669.1"/>
    <property type="molecule type" value="Genomic_DNA"/>
</dbReference>
<dbReference type="AlphaFoldDB" id="A0A061EMZ4"/>
<dbReference type="OMA" id="NTHQCSE"/>
<sequence length="483" mass="55110">MSEKEVMWLLRGDFNTVRFEHEKTGRADVGRSVAAFNEFINNTTLLDLPLTGDKFTWCGFRERWVFSRLDRFLVNVEWLNGSQELVQQCLPSSLSDHCPIDKLNGAEGIVEDPESIKREVVNHFQKLYTKQLVLDVKEMDWEMGTLKRESAEYLEKPFKEEEFWATIQGCDDNKAPGPDGYNLNFFKNQWNVVKKEVMKFMGDFHKEGGLGCGVNASFITLILKVQNPTSLGEYRPISLVGNLYKIVAKTLANRLRNVIGEVIGRNQFAFIKGKQLMDCALIANEMVDCVVVGDNGMSVTHLQYADDTIIFCEPKIENMSRVKQILRCFQSVSGLRINFSKSHLIGIGVEQNLVENWARRISCQIGEVPTTYLGLPLGVNHNSWDKVCNYKECGGIGITNIEVKNRALLNKWIWRYGKERDSLWREVLVAKTKSDPTMLLPSQVWANLAPYRVEAFAWQLLHGKIVVKDELDKRGMLLGNAIQ</sequence>
<dbReference type="PANTHER" id="PTHR31635">
    <property type="entry name" value="REVERSE TRANSCRIPTASE DOMAIN-CONTAINING PROTEIN-RELATED"/>
    <property type="match status" value="1"/>
</dbReference>
<reference evidence="1 2" key="1">
    <citation type="journal article" date="2013" name="Genome Biol.">
        <title>The genome sequence of the most widely cultivated cacao type and its use to identify candidate genes regulating pod color.</title>
        <authorList>
            <person name="Motamayor J.C."/>
            <person name="Mockaitis K."/>
            <person name="Schmutz J."/>
            <person name="Haiminen N."/>
            <person name="Iii D.L."/>
            <person name="Cornejo O."/>
            <person name="Findley S.D."/>
            <person name="Zheng P."/>
            <person name="Utro F."/>
            <person name="Royaert S."/>
            <person name="Saski C."/>
            <person name="Jenkins J."/>
            <person name="Podicheti R."/>
            <person name="Zhao M."/>
            <person name="Scheffler B.E."/>
            <person name="Stack J.C."/>
            <person name="Feltus F.A."/>
            <person name="Mustiga G.M."/>
            <person name="Amores F."/>
            <person name="Phillips W."/>
            <person name="Marelli J.P."/>
            <person name="May G.D."/>
            <person name="Shapiro H."/>
            <person name="Ma J."/>
            <person name="Bustamante C.D."/>
            <person name="Schnell R.J."/>
            <person name="Main D."/>
            <person name="Gilbert D."/>
            <person name="Parida L."/>
            <person name="Kuhn D.N."/>
        </authorList>
    </citation>
    <scope>NUCLEOTIDE SEQUENCE [LARGE SCALE GENOMIC DNA]</scope>
    <source>
        <strain evidence="2">cv. Matina 1-6</strain>
    </source>
</reference>
<dbReference type="Proteomes" id="UP000026915">
    <property type="component" value="Chromosome 4"/>
</dbReference>
<evidence type="ECO:0000313" key="2">
    <source>
        <dbReference type="Proteomes" id="UP000026915"/>
    </source>
</evidence>
<name>A0A061EMZ4_THECC</name>
<organism evidence="1 2">
    <name type="scientific">Theobroma cacao</name>
    <name type="common">Cacao</name>
    <name type="synonym">Cocoa</name>
    <dbReference type="NCBI Taxonomy" id="3641"/>
    <lineage>
        <taxon>Eukaryota</taxon>
        <taxon>Viridiplantae</taxon>
        <taxon>Streptophyta</taxon>
        <taxon>Embryophyta</taxon>
        <taxon>Tracheophyta</taxon>
        <taxon>Spermatophyta</taxon>
        <taxon>Magnoliopsida</taxon>
        <taxon>eudicotyledons</taxon>
        <taxon>Gunneridae</taxon>
        <taxon>Pentapetalae</taxon>
        <taxon>rosids</taxon>
        <taxon>malvids</taxon>
        <taxon>Malvales</taxon>
        <taxon>Malvaceae</taxon>
        <taxon>Byttnerioideae</taxon>
        <taxon>Theobroma</taxon>
    </lineage>
</organism>
<evidence type="ECO:0008006" key="3">
    <source>
        <dbReference type="Google" id="ProtNLM"/>
    </source>
</evidence>